<feature type="region of interest" description="Disordered" evidence="2">
    <location>
        <begin position="268"/>
        <end position="299"/>
    </location>
</feature>
<protein>
    <submittedName>
        <fullName evidence="3">Uncharacterized protein</fullName>
    </submittedName>
</protein>
<accession>A0A699HA14</accession>
<organism evidence="3">
    <name type="scientific">Tanacetum cinerariifolium</name>
    <name type="common">Dalmatian daisy</name>
    <name type="synonym">Chrysanthemum cinerariifolium</name>
    <dbReference type="NCBI Taxonomy" id="118510"/>
    <lineage>
        <taxon>Eukaryota</taxon>
        <taxon>Viridiplantae</taxon>
        <taxon>Streptophyta</taxon>
        <taxon>Embryophyta</taxon>
        <taxon>Tracheophyta</taxon>
        <taxon>Spermatophyta</taxon>
        <taxon>Magnoliopsida</taxon>
        <taxon>eudicotyledons</taxon>
        <taxon>Gunneridae</taxon>
        <taxon>Pentapetalae</taxon>
        <taxon>asterids</taxon>
        <taxon>campanulids</taxon>
        <taxon>Asterales</taxon>
        <taxon>Asteraceae</taxon>
        <taxon>Asteroideae</taxon>
        <taxon>Anthemideae</taxon>
        <taxon>Anthemidinae</taxon>
        <taxon>Tanacetum</taxon>
    </lineage>
</organism>
<keyword evidence="1" id="KW-0175">Coiled coil</keyword>
<proteinExistence type="predicted"/>
<evidence type="ECO:0000256" key="2">
    <source>
        <dbReference type="SAM" id="MobiDB-lite"/>
    </source>
</evidence>
<evidence type="ECO:0000313" key="3">
    <source>
        <dbReference type="EMBL" id="GEX24695.1"/>
    </source>
</evidence>
<comment type="caution">
    <text evidence="3">The sequence shown here is derived from an EMBL/GenBank/DDBJ whole genome shotgun (WGS) entry which is preliminary data.</text>
</comment>
<dbReference type="EMBL" id="BKCJ010097390">
    <property type="protein sequence ID" value="GEX24695.1"/>
    <property type="molecule type" value="Genomic_DNA"/>
</dbReference>
<reference evidence="3" key="1">
    <citation type="journal article" date="2019" name="Sci. Rep.">
        <title>Draft genome of Tanacetum cinerariifolium, the natural source of mosquito coil.</title>
        <authorList>
            <person name="Yamashiro T."/>
            <person name="Shiraishi A."/>
            <person name="Satake H."/>
            <person name="Nakayama K."/>
        </authorList>
    </citation>
    <scope>NUCLEOTIDE SEQUENCE</scope>
</reference>
<feature type="coiled-coil region" evidence="1">
    <location>
        <begin position="2"/>
        <end position="36"/>
    </location>
</feature>
<gene>
    <name evidence="3" type="ORF">Tci_296670</name>
</gene>
<evidence type="ECO:0000256" key="1">
    <source>
        <dbReference type="SAM" id="Coils"/>
    </source>
</evidence>
<dbReference type="AlphaFoldDB" id="A0A699HA14"/>
<feature type="compositionally biased region" description="Basic and acidic residues" evidence="2">
    <location>
        <begin position="282"/>
        <end position="297"/>
    </location>
</feature>
<sequence>MVLSLEQIKANQVAKIEKLNKRVKKLEGKKKRNHRLKRLYKVGLTTRVESSREEEDQRRMNDEDLFRVSDLDGDKVIVDVTAGENVEQDATVAEKEVSVAADKVVTTVESVKGITAATTPQISKDYAKDKGKGIMMKPDKPLKKKDQIAFDEEDDVQAIIDVDRQLAEQLNVQEREQLSIEERSKLLAELIESRRKYFAAKRAEDIKNKPPTKAQQNSLMCTYMKNIKGYKQKDFKGKGFDTIKKMFDKVYKRVNTFVAMDSEVMEGSKKTQAELTKGSSKRAGDEIKQESAKRQRADGNSQNYLTFGTMFKNFNKEDLEVLRSIMKERFKKTKPVNDMDNLLSQTLNTIFEHHVKDNIWKYQQGAVKVHNWKRYDSRGVYYVTTKNMVYYLLVEKMYLFTNNILHQLWKDMRLQVDYKVKIAYDLLRLIRRQINEGYISA</sequence>
<name>A0A699HA14_TANCI</name>